<dbReference type="AlphaFoldDB" id="A0A2V1AS64"/>
<feature type="chain" id="PRO_5015998267" evidence="1">
    <location>
        <begin position="19"/>
        <end position="196"/>
    </location>
</feature>
<accession>A0A2V1AS64</accession>
<evidence type="ECO:0000313" key="2">
    <source>
        <dbReference type="EMBL" id="PVH20658.1"/>
    </source>
</evidence>
<dbReference type="Proteomes" id="UP000244309">
    <property type="component" value="Unassembled WGS sequence"/>
</dbReference>
<dbReference type="GeneID" id="37009492"/>
<sequence>MKFSTPIVLAAAASLATAADSSSSSWTWTRTITNNDMTYTKEGTELYTGQATTEPTSGTVTTTIGFTNEKGESTRFKTMTNTYGQATTITTNQVVSGPDETYTRPLVQAMHTSEVSSFLSSHSSMMSAASEADEFTSKHGTMAAKTHAKFSGSSFATESGSSTAASSGSSSSDGAGNALQYGAGLGAFGAAAALLL</sequence>
<reference evidence="2 3" key="1">
    <citation type="submission" date="2017-12" db="EMBL/GenBank/DDBJ databases">
        <title>Genome Sequence of a Multidrug-Resistant Candida haemulonii Isolate from a Patient with Chronic Leg Ulcers in Israel.</title>
        <authorList>
            <person name="Chow N.A."/>
            <person name="Gade L."/>
            <person name="Batra D."/>
            <person name="Rowe L.A."/>
            <person name="Ben-Ami R."/>
            <person name="Loparev V.N."/>
            <person name="Litvintseva A.P."/>
        </authorList>
    </citation>
    <scope>NUCLEOTIDE SEQUENCE [LARGE SCALE GENOMIC DNA]</scope>
    <source>
        <strain evidence="2 3">B11899</strain>
    </source>
</reference>
<name>A0A2V1AS64_9ASCO</name>
<dbReference type="EMBL" id="PKFO01000004">
    <property type="protein sequence ID" value="PVH20658.1"/>
    <property type="molecule type" value="Genomic_DNA"/>
</dbReference>
<dbReference type="VEuPathDB" id="FungiDB:CXQ85_004162"/>
<feature type="signal peptide" evidence="1">
    <location>
        <begin position="1"/>
        <end position="18"/>
    </location>
</feature>
<dbReference type="RefSeq" id="XP_025341598.1">
    <property type="nucleotide sequence ID" value="XM_025487790.1"/>
</dbReference>
<evidence type="ECO:0000256" key="1">
    <source>
        <dbReference type="SAM" id="SignalP"/>
    </source>
</evidence>
<dbReference type="OrthoDB" id="4095835at2759"/>
<organism evidence="2 3">
    <name type="scientific">Candidozyma haemuli</name>
    <dbReference type="NCBI Taxonomy" id="45357"/>
    <lineage>
        <taxon>Eukaryota</taxon>
        <taxon>Fungi</taxon>
        <taxon>Dikarya</taxon>
        <taxon>Ascomycota</taxon>
        <taxon>Saccharomycotina</taxon>
        <taxon>Pichiomycetes</taxon>
        <taxon>Metschnikowiaceae</taxon>
        <taxon>Candidozyma</taxon>
    </lineage>
</organism>
<comment type="caution">
    <text evidence="2">The sequence shown here is derived from an EMBL/GenBank/DDBJ whole genome shotgun (WGS) entry which is preliminary data.</text>
</comment>
<proteinExistence type="predicted"/>
<keyword evidence="1" id="KW-0732">Signal</keyword>
<keyword evidence="3" id="KW-1185">Reference proteome</keyword>
<evidence type="ECO:0000313" key="3">
    <source>
        <dbReference type="Proteomes" id="UP000244309"/>
    </source>
</evidence>
<protein>
    <submittedName>
        <fullName evidence="2">Uncharacterized protein</fullName>
    </submittedName>
</protein>
<gene>
    <name evidence="2" type="ORF">CXQ85_004162</name>
</gene>